<feature type="site" description="Lowers pKa of active site Tyr" evidence="6">
    <location>
        <position position="77"/>
    </location>
</feature>
<dbReference type="PROSITE" id="PS00062">
    <property type="entry name" value="ALDOKETO_REDUCTASE_2"/>
    <property type="match status" value="1"/>
</dbReference>
<dbReference type="PROSITE" id="PS00063">
    <property type="entry name" value="ALDOKETO_REDUCTASE_3"/>
    <property type="match status" value="1"/>
</dbReference>
<dbReference type="SUPFAM" id="SSF51430">
    <property type="entry name" value="NAD(P)-linked oxidoreductase"/>
    <property type="match status" value="1"/>
</dbReference>
<evidence type="ECO:0000256" key="5">
    <source>
        <dbReference type="PIRSR" id="PIRSR000097-2"/>
    </source>
</evidence>
<organism evidence="8 9">
    <name type="scientific">Agrococcus sediminis</name>
    <dbReference type="NCBI Taxonomy" id="2599924"/>
    <lineage>
        <taxon>Bacteria</taxon>
        <taxon>Bacillati</taxon>
        <taxon>Actinomycetota</taxon>
        <taxon>Actinomycetes</taxon>
        <taxon>Micrococcales</taxon>
        <taxon>Microbacteriaceae</taxon>
        <taxon>Agrococcus</taxon>
    </lineage>
</organism>
<name>A0A5M8QB12_9MICO</name>
<dbReference type="FunFam" id="3.20.20.100:FF:000002">
    <property type="entry name" value="2,5-diketo-D-gluconic acid reductase A"/>
    <property type="match status" value="1"/>
</dbReference>
<dbReference type="Proteomes" id="UP000323221">
    <property type="component" value="Unassembled WGS sequence"/>
</dbReference>
<evidence type="ECO:0000256" key="6">
    <source>
        <dbReference type="PIRSR" id="PIRSR000097-3"/>
    </source>
</evidence>
<sequence length="275" mass="30670">MPADLPMLDGRALPALGFGLYKVPAEQTAEVVAAGLDAGYRLVDGAEFYGNERELGEALRRAEQQGVARDALTVTSKFWGESSQEPAAVREAFAQSERALGTPIDVYMIHWPRPARDSYVDVWRTLVELRDEGRVRTIGVSNFTHEHLRRLIEETGVTPAINQVESHPWLPQHELRAFHRHHGIVTQAWSPLGRSRVLHDPTIQRIAAAHGVSPAQAIIRWHLQLGGALIPKSTHPHRLRENLDVDRFRLGDDDMAAIAALETGERTGTHPDDRN</sequence>
<dbReference type="RefSeq" id="WP_146357032.1">
    <property type="nucleotide sequence ID" value="NZ_VOIR01000015.1"/>
</dbReference>
<reference evidence="8 9" key="1">
    <citation type="submission" date="2019-08" db="EMBL/GenBank/DDBJ databases">
        <title>Agrococcus lahaulensis sp. nov., isolated from a cold desert of the Indian Himalayas.</title>
        <authorList>
            <person name="Qu J.H."/>
        </authorList>
    </citation>
    <scope>NUCLEOTIDE SEQUENCE [LARGE SCALE GENOMIC DNA]</scope>
    <source>
        <strain evidence="8 9">NS18</strain>
    </source>
</reference>
<dbReference type="AlphaFoldDB" id="A0A5M8QB12"/>
<evidence type="ECO:0000313" key="9">
    <source>
        <dbReference type="Proteomes" id="UP000323221"/>
    </source>
</evidence>
<evidence type="ECO:0000256" key="4">
    <source>
        <dbReference type="PIRSR" id="PIRSR000097-1"/>
    </source>
</evidence>
<dbReference type="InterPro" id="IPR018170">
    <property type="entry name" value="Aldo/ket_reductase_CS"/>
</dbReference>
<dbReference type="InterPro" id="IPR023210">
    <property type="entry name" value="NADP_OxRdtase_dom"/>
</dbReference>
<comment type="similarity">
    <text evidence="1">Belongs to the aldo/keto reductase family.</text>
</comment>
<dbReference type="CDD" id="cd19071">
    <property type="entry name" value="AKR_AKR1-5-like"/>
    <property type="match status" value="1"/>
</dbReference>
<keyword evidence="2" id="KW-0521">NADP</keyword>
<evidence type="ECO:0000259" key="7">
    <source>
        <dbReference type="Pfam" id="PF00248"/>
    </source>
</evidence>
<dbReference type="PRINTS" id="PR00069">
    <property type="entry name" value="ALDKETRDTASE"/>
</dbReference>
<comment type="caution">
    <text evidence="8">The sequence shown here is derived from an EMBL/GenBank/DDBJ whole genome shotgun (WGS) entry which is preliminary data.</text>
</comment>
<dbReference type="PANTHER" id="PTHR43827:SF3">
    <property type="entry name" value="NADP-DEPENDENT OXIDOREDUCTASE DOMAIN-CONTAINING PROTEIN"/>
    <property type="match status" value="1"/>
</dbReference>
<gene>
    <name evidence="8" type="ORF">FQ330_09345</name>
</gene>
<proteinExistence type="inferred from homology"/>
<dbReference type="EMBL" id="VOIR01000015">
    <property type="protein sequence ID" value="KAA6431986.1"/>
    <property type="molecule type" value="Genomic_DNA"/>
</dbReference>
<evidence type="ECO:0000256" key="3">
    <source>
        <dbReference type="ARBA" id="ARBA00023002"/>
    </source>
</evidence>
<evidence type="ECO:0000256" key="1">
    <source>
        <dbReference type="ARBA" id="ARBA00007905"/>
    </source>
</evidence>
<dbReference type="Pfam" id="PF00248">
    <property type="entry name" value="Aldo_ket_red"/>
    <property type="match status" value="1"/>
</dbReference>
<dbReference type="GO" id="GO:0016616">
    <property type="term" value="F:oxidoreductase activity, acting on the CH-OH group of donors, NAD or NADP as acceptor"/>
    <property type="evidence" value="ECO:0007669"/>
    <property type="project" value="UniProtKB-ARBA"/>
</dbReference>
<accession>A0A5M8QB12</accession>
<feature type="domain" description="NADP-dependent oxidoreductase" evidence="7">
    <location>
        <begin position="21"/>
        <end position="261"/>
    </location>
</feature>
<feature type="binding site" evidence="5">
    <location>
        <position position="110"/>
    </location>
    <ligand>
        <name>substrate</name>
    </ligand>
</feature>
<keyword evidence="3" id="KW-0560">Oxidoreductase</keyword>
<protein>
    <submittedName>
        <fullName evidence="8">Aldo/keto reductase</fullName>
    </submittedName>
</protein>
<dbReference type="InterPro" id="IPR036812">
    <property type="entry name" value="NAD(P)_OxRdtase_dom_sf"/>
</dbReference>
<dbReference type="OrthoDB" id="9804790at2"/>
<evidence type="ECO:0000313" key="8">
    <source>
        <dbReference type="EMBL" id="KAA6431986.1"/>
    </source>
</evidence>
<dbReference type="Gene3D" id="3.20.20.100">
    <property type="entry name" value="NADP-dependent oxidoreductase domain"/>
    <property type="match status" value="1"/>
</dbReference>
<evidence type="ECO:0000256" key="2">
    <source>
        <dbReference type="ARBA" id="ARBA00022857"/>
    </source>
</evidence>
<dbReference type="PANTHER" id="PTHR43827">
    <property type="entry name" value="2,5-DIKETO-D-GLUCONIC ACID REDUCTASE"/>
    <property type="match status" value="1"/>
</dbReference>
<dbReference type="PIRSF" id="PIRSF000097">
    <property type="entry name" value="AKR"/>
    <property type="match status" value="1"/>
</dbReference>
<dbReference type="PROSITE" id="PS00798">
    <property type="entry name" value="ALDOKETO_REDUCTASE_1"/>
    <property type="match status" value="1"/>
</dbReference>
<feature type="active site" description="Proton donor" evidence="4">
    <location>
        <position position="49"/>
    </location>
</feature>
<dbReference type="InterPro" id="IPR020471">
    <property type="entry name" value="AKR"/>
</dbReference>
<keyword evidence="9" id="KW-1185">Reference proteome</keyword>